<accession>A0A2D0NHW7</accession>
<dbReference type="EMBL" id="PDUD01000010">
    <property type="protein sequence ID" value="PHN07363.1"/>
    <property type="molecule type" value="Genomic_DNA"/>
</dbReference>
<protein>
    <submittedName>
        <fullName evidence="1">Uncharacterized protein</fullName>
    </submittedName>
</protein>
<evidence type="ECO:0000313" key="1">
    <source>
        <dbReference type="EMBL" id="PHN07363.1"/>
    </source>
</evidence>
<dbReference type="AlphaFoldDB" id="A0A2D0NHW7"/>
<organism evidence="1 2">
    <name type="scientific">Flavilitoribacter nigricans (strain ATCC 23147 / DSM 23189 / NBRC 102662 / NCIMB 1420 / SS-2)</name>
    <name type="common">Lewinella nigricans</name>
    <dbReference type="NCBI Taxonomy" id="1122177"/>
    <lineage>
        <taxon>Bacteria</taxon>
        <taxon>Pseudomonadati</taxon>
        <taxon>Bacteroidota</taxon>
        <taxon>Saprospiria</taxon>
        <taxon>Saprospirales</taxon>
        <taxon>Lewinellaceae</taxon>
        <taxon>Flavilitoribacter</taxon>
    </lineage>
</organism>
<evidence type="ECO:0000313" key="2">
    <source>
        <dbReference type="Proteomes" id="UP000223913"/>
    </source>
</evidence>
<dbReference type="Proteomes" id="UP000223913">
    <property type="component" value="Unassembled WGS sequence"/>
</dbReference>
<sequence>MGIGSWGELERGRFGEGVTWGWGDLEMGGLGEGERTGVAGYGDYYFKHGLFENLRGSWYLIMRLCFNFKNNVCILSVYTCYYFLMSLNLQIL</sequence>
<comment type="caution">
    <text evidence="1">The sequence shown here is derived from an EMBL/GenBank/DDBJ whole genome shotgun (WGS) entry which is preliminary data.</text>
</comment>
<reference evidence="1 2" key="1">
    <citation type="submission" date="2017-10" db="EMBL/GenBank/DDBJ databases">
        <title>The draft genome sequence of Lewinella nigricans NBRC 102662.</title>
        <authorList>
            <person name="Wang K."/>
        </authorList>
    </citation>
    <scope>NUCLEOTIDE SEQUENCE [LARGE SCALE GENOMIC DNA]</scope>
    <source>
        <strain evidence="1 2">NBRC 102662</strain>
    </source>
</reference>
<gene>
    <name evidence="1" type="ORF">CRP01_06960</name>
</gene>
<keyword evidence="2" id="KW-1185">Reference proteome</keyword>
<name>A0A2D0NHW7_FLAN2</name>
<proteinExistence type="predicted"/>